<evidence type="ECO:0000256" key="1">
    <source>
        <dbReference type="ARBA" id="ARBA00004141"/>
    </source>
</evidence>
<keyword evidence="4" id="KW-0547">Nucleotide-binding</keyword>
<keyword evidence="3" id="KW-0378">Hydrolase</keyword>
<evidence type="ECO:0000259" key="8">
    <source>
        <dbReference type="Pfam" id="PF23445"/>
    </source>
</evidence>
<evidence type="ECO:0000313" key="9">
    <source>
        <dbReference type="EMBL" id="GAG90873.1"/>
    </source>
</evidence>
<feature type="domain" description="SEC63" evidence="7">
    <location>
        <begin position="144"/>
        <end position="284"/>
    </location>
</feature>
<dbReference type="InterPro" id="IPR057842">
    <property type="entry name" value="WH_MER3"/>
</dbReference>
<evidence type="ECO:0000256" key="4">
    <source>
        <dbReference type="ARBA" id="ARBA00022806"/>
    </source>
</evidence>
<dbReference type="Pfam" id="PF23445">
    <property type="entry name" value="WHD_SNRNP200"/>
    <property type="match status" value="1"/>
</dbReference>
<keyword evidence="5" id="KW-1133">Transmembrane helix</keyword>
<dbReference type="InterPro" id="IPR004179">
    <property type="entry name" value="Sec63-dom"/>
</dbReference>
<dbReference type="Gene3D" id="1.10.10.10">
    <property type="entry name" value="Winged helix-like DNA-binding domain superfamily/Winged helix DNA-binding domain"/>
    <property type="match status" value="1"/>
</dbReference>
<feature type="non-terminal residue" evidence="9">
    <location>
        <position position="284"/>
    </location>
</feature>
<keyword evidence="4" id="KW-0347">Helicase</keyword>
<dbReference type="EMBL" id="BART01024552">
    <property type="protein sequence ID" value="GAG90873.1"/>
    <property type="molecule type" value="Genomic_DNA"/>
</dbReference>
<feature type="non-terminal residue" evidence="9">
    <location>
        <position position="1"/>
    </location>
</feature>
<organism evidence="9">
    <name type="scientific">marine sediment metagenome</name>
    <dbReference type="NCBI Taxonomy" id="412755"/>
    <lineage>
        <taxon>unclassified sequences</taxon>
        <taxon>metagenomes</taxon>
        <taxon>ecological metagenomes</taxon>
    </lineage>
</organism>
<evidence type="ECO:0000256" key="6">
    <source>
        <dbReference type="ARBA" id="ARBA00023136"/>
    </source>
</evidence>
<dbReference type="Gene3D" id="1.10.3380.10">
    <property type="entry name" value="Sec63 N-terminal domain-like domain"/>
    <property type="match status" value="1"/>
</dbReference>
<dbReference type="GO" id="GO:0016020">
    <property type="term" value="C:membrane"/>
    <property type="evidence" value="ECO:0007669"/>
    <property type="project" value="UniProtKB-SubCell"/>
</dbReference>
<comment type="caution">
    <text evidence="9">The sequence shown here is derived from an EMBL/GenBank/DDBJ whole genome shotgun (WGS) entry which is preliminary data.</text>
</comment>
<dbReference type="SUPFAM" id="SSF158702">
    <property type="entry name" value="Sec63 N-terminal domain-like"/>
    <property type="match status" value="1"/>
</dbReference>
<feature type="domain" description="MER3 helicase-like winged helix" evidence="8">
    <location>
        <begin position="1"/>
        <end position="51"/>
    </location>
</feature>
<dbReference type="AlphaFoldDB" id="X1C381"/>
<keyword evidence="6" id="KW-0472">Membrane</keyword>
<accession>X1C381</accession>
<comment type="subcellular location">
    <subcellularLocation>
        <location evidence="1">Membrane</location>
        <topology evidence="1">Multi-pass membrane protein</topology>
    </subcellularLocation>
</comment>
<dbReference type="Pfam" id="PF02889">
    <property type="entry name" value="Sec63"/>
    <property type="match status" value="1"/>
</dbReference>
<dbReference type="InterPro" id="IPR036388">
    <property type="entry name" value="WH-like_DNA-bd_sf"/>
</dbReference>
<sequence>ITWTFLFRRILLNPSYYGVQDTSTKGIYKFLDQIIENVLEKLALWKCIIVKNDDDQISNSTTAMSVSSTAITTTSDGKAVSFLGGTSSSSSATTTTTTTTTTTLDKVYKSDYNSSNKDNNNYSDDDDEVEFQALSHKNPLIYATYLGRIACDYYLKCKSVAMFQRYIKADNSIENVLKILSSAYEYEELPVRHNEDKVNENFAKLLTTNFDYNNADYDSPFIKTEILFRARFQRLAMPMSDYKTDLRSILDQGIRIPLAMLDVAAHHGYYQCVLNIMTLLQMIT</sequence>
<evidence type="ECO:0000256" key="2">
    <source>
        <dbReference type="ARBA" id="ARBA00022692"/>
    </source>
</evidence>
<evidence type="ECO:0000256" key="3">
    <source>
        <dbReference type="ARBA" id="ARBA00022801"/>
    </source>
</evidence>
<name>X1C381_9ZZZZ</name>
<proteinExistence type="predicted"/>
<gene>
    <name evidence="9" type="ORF">S01H4_44307</name>
</gene>
<dbReference type="GO" id="GO:0003723">
    <property type="term" value="F:RNA binding"/>
    <property type="evidence" value="ECO:0007669"/>
    <property type="project" value="TreeGrafter"/>
</dbReference>
<keyword evidence="2" id="KW-0812">Transmembrane</keyword>
<dbReference type="PANTHER" id="PTHR24075:SF6">
    <property type="entry name" value="ACTIVATING SIGNAL COINTEGRATOR 1 COMPLEX SUBUNIT 3"/>
    <property type="match status" value="1"/>
</dbReference>
<protein>
    <submittedName>
        <fullName evidence="9">Uncharacterized protein</fullName>
    </submittedName>
</protein>
<reference evidence="9" key="1">
    <citation type="journal article" date="2014" name="Front. Microbiol.">
        <title>High frequency of phylogenetically diverse reductive dehalogenase-homologous genes in deep subseafloor sedimentary metagenomes.</title>
        <authorList>
            <person name="Kawai M."/>
            <person name="Futagami T."/>
            <person name="Toyoda A."/>
            <person name="Takaki Y."/>
            <person name="Nishi S."/>
            <person name="Hori S."/>
            <person name="Arai W."/>
            <person name="Tsubouchi T."/>
            <person name="Morono Y."/>
            <person name="Uchiyama I."/>
            <person name="Ito T."/>
            <person name="Fujiyama A."/>
            <person name="Inagaki F."/>
            <person name="Takami H."/>
        </authorList>
    </citation>
    <scope>NUCLEOTIDE SEQUENCE</scope>
    <source>
        <strain evidence="9">Expedition CK06-06</strain>
    </source>
</reference>
<keyword evidence="4" id="KW-0067">ATP-binding</keyword>
<dbReference type="PANTHER" id="PTHR24075">
    <property type="entry name" value="SEC63 DOMAIN-CONTAINING"/>
    <property type="match status" value="1"/>
</dbReference>
<dbReference type="FunFam" id="1.10.3380.10:FF:000002">
    <property type="entry name" value="Activating signal cointegrator 1 complex subunit 3"/>
    <property type="match status" value="1"/>
</dbReference>
<evidence type="ECO:0000256" key="5">
    <source>
        <dbReference type="ARBA" id="ARBA00022989"/>
    </source>
</evidence>
<evidence type="ECO:0000259" key="7">
    <source>
        <dbReference type="Pfam" id="PF02889"/>
    </source>
</evidence>
<dbReference type="GO" id="GO:0043138">
    <property type="term" value="F:3'-5' DNA helicase activity"/>
    <property type="evidence" value="ECO:0007669"/>
    <property type="project" value="TreeGrafter"/>
</dbReference>
<dbReference type="GO" id="GO:0005634">
    <property type="term" value="C:nucleus"/>
    <property type="evidence" value="ECO:0007669"/>
    <property type="project" value="TreeGrafter"/>
</dbReference>